<evidence type="ECO:0000256" key="1">
    <source>
        <dbReference type="SAM" id="MobiDB-lite"/>
    </source>
</evidence>
<feature type="compositionally biased region" description="Acidic residues" evidence="1">
    <location>
        <begin position="9"/>
        <end position="20"/>
    </location>
</feature>
<evidence type="ECO:0000313" key="3">
    <source>
        <dbReference type="Proteomes" id="UP000735302"/>
    </source>
</evidence>
<evidence type="ECO:0000313" key="2">
    <source>
        <dbReference type="EMBL" id="GFO23895.1"/>
    </source>
</evidence>
<dbReference type="EMBL" id="BLXT01005549">
    <property type="protein sequence ID" value="GFO23895.1"/>
    <property type="molecule type" value="Genomic_DNA"/>
</dbReference>
<sequence>MINGNYGYEENDDDDDDDDGGGGGGAGAGAGDGDGSGGGDGDGDGSGGGDGDGDGSSGGDGYEEERRIMMTMLMIINCHRLIKTFFKLIKYAIIYWKSSRERKFLNGKSSIKNLE</sequence>
<proteinExistence type="predicted"/>
<keyword evidence="3" id="KW-1185">Reference proteome</keyword>
<name>A0AAV4BXK9_9GAST</name>
<reference evidence="2 3" key="1">
    <citation type="journal article" date="2021" name="Elife">
        <title>Chloroplast acquisition without the gene transfer in kleptoplastic sea slugs, Plakobranchus ocellatus.</title>
        <authorList>
            <person name="Maeda T."/>
            <person name="Takahashi S."/>
            <person name="Yoshida T."/>
            <person name="Shimamura S."/>
            <person name="Takaki Y."/>
            <person name="Nagai Y."/>
            <person name="Toyoda A."/>
            <person name="Suzuki Y."/>
            <person name="Arimoto A."/>
            <person name="Ishii H."/>
            <person name="Satoh N."/>
            <person name="Nishiyama T."/>
            <person name="Hasebe M."/>
            <person name="Maruyama T."/>
            <person name="Minagawa J."/>
            <person name="Obokata J."/>
            <person name="Shigenobu S."/>
        </authorList>
    </citation>
    <scope>NUCLEOTIDE SEQUENCE [LARGE SCALE GENOMIC DNA]</scope>
</reference>
<protein>
    <submittedName>
        <fullName evidence="2">Uncharacterized protein</fullName>
    </submittedName>
</protein>
<gene>
    <name evidence="2" type="ORF">PoB_005040000</name>
</gene>
<accession>A0AAV4BXK9</accession>
<dbReference type="Proteomes" id="UP000735302">
    <property type="component" value="Unassembled WGS sequence"/>
</dbReference>
<feature type="compositionally biased region" description="Gly residues" evidence="1">
    <location>
        <begin position="21"/>
        <end position="60"/>
    </location>
</feature>
<feature type="region of interest" description="Disordered" evidence="1">
    <location>
        <begin position="1"/>
        <end position="63"/>
    </location>
</feature>
<dbReference type="AlphaFoldDB" id="A0AAV4BXK9"/>
<organism evidence="2 3">
    <name type="scientific">Plakobranchus ocellatus</name>
    <dbReference type="NCBI Taxonomy" id="259542"/>
    <lineage>
        <taxon>Eukaryota</taxon>
        <taxon>Metazoa</taxon>
        <taxon>Spiralia</taxon>
        <taxon>Lophotrochozoa</taxon>
        <taxon>Mollusca</taxon>
        <taxon>Gastropoda</taxon>
        <taxon>Heterobranchia</taxon>
        <taxon>Euthyneura</taxon>
        <taxon>Panpulmonata</taxon>
        <taxon>Sacoglossa</taxon>
        <taxon>Placobranchoidea</taxon>
        <taxon>Plakobranchidae</taxon>
        <taxon>Plakobranchus</taxon>
    </lineage>
</organism>
<comment type="caution">
    <text evidence="2">The sequence shown here is derived from an EMBL/GenBank/DDBJ whole genome shotgun (WGS) entry which is preliminary data.</text>
</comment>